<sequence length="374" mass="40079">MAKSVSVSTVLGLIVMVEERVKPASRPRASPLSHAGTSSRTAFRVGLVGAALVGEGIRTVEAAAGRREHDLLLEPRRHAGCFVLNGKLTYDDDGHQNVWTTQFEAGWLQVEVDSGGTATASPSHQSSSFIMGKSSSSNITAEQEFSKLEQLLIQTAGEIARCLKTLKTGLAEYDRRHGLLFINTSKSFMRKNIRAAKDTASELRYVADQISKSEPPSESEITATRSKINEVSDALDNLKRTARAYDRKGKSDGIVGIAAKALTGTKSDSNDGSNKATTTSEDSWLGDNSGSNSERSSTDGISSTIDTVEVVVRLTLRNNFNGASALKHQVSIAEESLVPSFADHVMDAVNAMSNSLKGQTNFAPEGKEKKSLSI</sequence>
<feature type="region of interest" description="Disordered" evidence="2">
    <location>
        <begin position="265"/>
        <end position="301"/>
    </location>
</feature>
<evidence type="ECO:0000256" key="1">
    <source>
        <dbReference type="SAM" id="Coils"/>
    </source>
</evidence>
<proteinExistence type="predicted"/>
<evidence type="ECO:0000256" key="2">
    <source>
        <dbReference type="SAM" id="MobiDB-lite"/>
    </source>
</evidence>
<dbReference type="Proteomes" id="UP001165121">
    <property type="component" value="Unassembled WGS sequence"/>
</dbReference>
<organism evidence="3 4">
    <name type="scientific">Phytophthora fragariaefolia</name>
    <dbReference type="NCBI Taxonomy" id="1490495"/>
    <lineage>
        <taxon>Eukaryota</taxon>
        <taxon>Sar</taxon>
        <taxon>Stramenopiles</taxon>
        <taxon>Oomycota</taxon>
        <taxon>Peronosporomycetes</taxon>
        <taxon>Peronosporales</taxon>
        <taxon>Peronosporaceae</taxon>
        <taxon>Phytophthora</taxon>
    </lineage>
</organism>
<dbReference type="AlphaFoldDB" id="A0A9W6X634"/>
<accession>A0A9W6X634</accession>
<feature type="compositionally biased region" description="Polar residues" evidence="2">
    <location>
        <begin position="265"/>
        <end position="295"/>
    </location>
</feature>
<evidence type="ECO:0000313" key="4">
    <source>
        <dbReference type="Proteomes" id="UP001165121"/>
    </source>
</evidence>
<feature type="coiled-coil region" evidence="1">
    <location>
        <begin position="221"/>
        <end position="248"/>
    </location>
</feature>
<dbReference type="EMBL" id="BSXT01000681">
    <property type="protein sequence ID" value="GMF32268.1"/>
    <property type="molecule type" value="Genomic_DNA"/>
</dbReference>
<comment type="caution">
    <text evidence="3">The sequence shown here is derived from an EMBL/GenBank/DDBJ whole genome shotgun (WGS) entry which is preliminary data.</text>
</comment>
<evidence type="ECO:0000313" key="3">
    <source>
        <dbReference type="EMBL" id="GMF32268.1"/>
    </source>
</evidence>
<protein>
    <submittedName>
        <fullName evidence="3">Unnamed protein product</fullName>
    </submittedName>
</protein>
<gene>
    <name evidence="3" type="ORF">Pfra01_000763100</name>
</gene>
<name>A0A9W6X634_9STRA</name>
<keyword evidence="4" id="KW-1185">Reference proteome</keyword>
<dbReference type="OrthoDB" id="121728at2759"/>
<reference evidence="3" key="1">
    <citation type="submission" date="2023-04" db="EMBL/GenBank/DDBJ databases">
        <title>Phytophthora fragariaefolia NBRC 109709.</title>
        <authorList>
            <person name="Ichikawa N."/>
            <person name="Sato H."/>
            <person name="Tonouchi N."/>
        </authorList>
    </citation>
    <scope>NUCLEOTIDE SEQUENCE</scope>
    <source>
        <strain evidence="3">NBRC 109709</strain>
    </source>
</reference>
<keyword evidence="1" id="KW-0175">Coiled coil</keyword>